<evidence type="ECO:0000256" key="5">
    <source>
        <dbReference type="ARBA" id="ARBA00023002"/>
    </source>
</evidence>
<dbReference type="PANTHER" id="PTHR43600:SF2">
    <property type="entry name" value="F420-NON-REDUCING HYDROGENASE VHU SUBUNIT A"/>
    <property type="match status" value="1"/>
</dbReference>
<comment type="similarity">
    <text evidence="2">Belongs to the [NiFe]/[NiFeSe] hydrogenase large subunit family.</text>
</comment>
<comment type="caution">
    <text evidence="7">The sequence shown here is derived from an EMBL/GenBank/DDBJ whole genome shotgun (WGS) entry which is preliminary data.</text>
</comment>
<dbReference type="Pfam" id="PF00374">
    <property type="entry name" value="NiFeSe_Hases"/>
    <property type="match status" value="2"/>
</dbReference>
<proteinExistence type="inferred from homology"/>
<sequence length="441" mass="49375">MHDPTDPFDAENFDINLSEISKIEGAASLEIKVRNKKIEYLKFSISEWKRFYTQAIQGKPAVAIPQLVARICGTCSNAHLLCSLKAIENAFSVMPSNQTKQLRKLLYFGLLIRDHGLHLYIFALPDIYGKNSILDFDEKDPTQKQLLEDTFEVKEVGNQLSIIVGGRSVHAPNPTLGGFFKYPLLEDLKNLIPRLIGIRSKILTLIEIFAKAPFEMKPIIQPIFSGLTSDDFSFLTGLIKNSAGKAISENEFQSYLDAVIIPYSHARGFKLNGGLMMVGAMSRLNLSKDALHPKTKSELSNYLEFFPSNNIFHNNLAQAIEILHAIDSSIDIIENLNQINNEKLPKIAPRESTGVGVIEAPRGTLYHKYNIDAQGLIKKAEIIVPTGQNQVLMERGIYEQTDKLLSEGAGREIIIQEAEKLIRAFDPCMSCASHFLKVTWK</sequence>
<name>A0A1F7IPS8_9BACT</name>
<keyword evidence="6" id="KW-0460">Magnesium</keyword>
<dbReference type="EMBL" id="MGAI01000010">
    <property type="protein sequence ID" value="OGK45375.1"/>
    <property type="molecule type" value="Genomic_DNA"/>
</dbReference>
<feature type="binding site" evidence="6">
    <location>
        <position position="72"/>
    </location>
    <ligand>
        <name>Ni(2+)</name>
        <dbReference type="ChEBI" id="CHEBI:49786"/>
    </ligand>
</feature>
<dbReference type="GO" id="GO:0008901">
    <property type="term" value="F:ferredoxin hydrogenase activity"/>
    <property type="evidence" value="ECO:0007669"/>
    <property type="project" value="InterPro"/>
</dbReference>
<comment type="cofactor">
    <cofactor evidence="6">
        <name>Fe cation</name>
        <dbReference type="ChEBI" id="CHEBI:24875"/>
    </cofactor>
</comment>
<dbReference type="SUPFAM" id="SSF56762">
    <property type="entry name" value="HydB/Nqo4-like"/>
    <property type="match status" value="1"/>
</dbReference>
<comment type="cofactor">
    <cofactor evidence="1 6">
        <name>Ni(2+)</name>
        <dbReference type="ChEBI" id="CHEBI:49786"/>
    </cofactor>
</comment>
<evidence type="ECO:0000256" key="4">
    <source>
        <dbReference type="ARBA" id="ARBA00022723"/>
    </source>
</evidence>
<feature type="binding site" evidence="6">
    <location>
        <position position="382"/>
    </location>
    <ligand>
        <name>Mg(2+)</name>
        <dbReference type="ChEBI" id="CHEBI:18420"/>
    </ligand>
</feature>
<dbReference type="PANTHER" id="PTHR43600">
    <property type="entry name" value="COENZYME F420 HYDROGENASE, SUBUNIT ALPHA"/>
    <property type="match status" value="1"/>
</dbReference>
<organism evidence="7 8">
    <name type="scientific">Candidatus Roizmanbacteria bacterium RIFCSPLOWO2_01_FULL_37_16</name>
    <dbReference type="NCBI Taxonomy" id="1802058"/>
    <lineage>
        <taxon>Bacteria</taxon>
        <taxon>Candidatus Roizmaniibacteriota</taxon>
    </lineage>
</organism>
<evidence type="ECO:0000313" key="7">
    <source>
        <dbReference type="EMBL" id="OGK45375.1"/>
    </source>
</evidence>
<dbReference type="AlphaFoldDB" id="A0A1F7IPS8"/>
<keyword evidence="3 6" id="KW-0533">Nickel</keyword>
<dbReference type="GO" id="GO:0016151">
    <property type="term" value="F:nickel cation binding"/>
    <property type="evidence" value="ECO:0007669"/>
    <property type="project" value="InterPro"/>
</dbReference>
<keyword evidence="6" id="KW-0408">Iron</keyword>
<reference evidence="7 8" key="1">
    <citation type="journal article" date="2016" name="Nat. Commun.">
        <title>Thousands of microbial genomes shed light on interconnected biogeochemical processes in an aquifer system.</title>
        <authorList>
            <person name="Anantharaman K."/>
            <person name="Brown C.T."/>
            <person name="Hug L.A."/>
            <person name="Sharon I."/>
            <person name="Castelle C.J."/>
            <person name="Probst A.J."/>
            <person name="Thomas B.C."/>
            <person name="Singh A."/>
            <person name="Wilkins M.J."/>
            <person name="Karaoz U."/>
            <person name="Brodie E.L."/>
            <person name="Williams K.H."/>
            <person name="Hubbard S.S."/>
            <person name="Banfield J.F."/>
        </authorList>
    </citation>
    <scope>NUCLEOTIDE SEQUENCE [LARGE SCALE GENOMIC DNA]</scope>
</reference>
<evidence type="ECO:0000256" key="3">
    <source>
        <dbReference type="ARBA" id="ARBA00022596"/>
    </source>
</evidence>
<feature type="binding site" evidence="6">
    <location>
        <position position="428"/>
    </location>
    <ligand>
        <name>Ni(2+)</name>
        <dbReference type="ChEBI" id="CHEBI:49786"/>
    </ligand>
</feature>
<protein>
    <recommendedName>
        <fullName evidence="9">Hydrogenase/sulfur reductase subunit alpha</fullName>
    </recommendedName>
</protein>
<evidence type="ECO:0000256" key="1">
    <source>
        <dbReference type="ARBA" id="ARBA00001967"/>
    </source>
</evidence>
<evidence type="ECO:0000256" key="2">
    <source>
        <dbReference type="ARBA" id="ARBA00009292"/>
    </source>
</evidence>
<evidence type="ECO:0008006" key="9">
    <source>
        <dbReference type="Google" id="ProtNLM"/>
    </source>
</evidence>
<dbReference type="Gene3D" id="1.10.645.10">
    <property type="entry name" value="Cytochrome-c3 Hydrogenase, chain B"/>
    <property type="match status" value="1"/>
</dbReference>
<evidence type="ECO:0000313" key="8">
    <source>
        <dbReference type="Proteomes" id="UP000178040"/>
    </source>
</evidence>
<feature type="binding site" evidence="6">
    <location>
        <position position="434"/>
    </location>
    <ligand>
        <name>Mg(2+)</name>
        <dbReference type="ChEBI" id="CHEBI:18420"/>
    </ligand>
</feature>
<feature type="binding site" evidence="6">
    <location>
        <position position="75"/>
    </location>
    <ligand>
        <name>Fe cation</name>
        <dbReference type="ChEBI" id="CHEBI:24875"/>
    </ligand>
</feature>
<dbReference type="Proteomes" id="UP000178040">
    <property type="component" value="Unassembled WGS sequence"/>
</dbReference>
<feature type="binding site" evidence="6">
    <location>
        <position position="431"/>
    </location>
    <ligand>
        <name>Fe cation</name>
        <dbReference type="ChEBI" id="CHEBI:24875"/>
    </ligand>
</feature>
<dbReference type="InterPro" id="IPR018194">
    <property type="entry name" value="Ni-dep_hyd_lsu_Ni_BS"/>
</dbReference>
<dbReference type="InterPro" id="IPR001501">
    <property type="entry name" value="Ni-dep_hyd_lsu"/>
</dbReference>
<dbReference type="PROSITE" id="PS00508">
    <property type="entry name" value="NI_HGENASE_L_2"/>
    <property type="match status" value="1"/>
</dbReference>
<dbReference type="InterPro" id="IPR029014">
    <property type="entry name" value="NiFe-Hase_large"/>
</dbReference>
<feature type="binding site" evidence="6">
    <location>
        <position position="75"/>
    </location>
    <ligand>
        <name>Ni(2+)</name>
        <dbReference type="ChEBI" id="CHEBI:49786"/>
    </ligand>
</feature>
<gene>
    <name evidence="7" type="ORF">A3B40_03440</name>
</gene>
<evidence type="ECO:0000256" key="6">
    <source>
        <dbReference type="PIRSR" id="PIRSR601501-1"/>
    </source>
</evidence>
<keyword evidence="4 6" id="KW-0479">Metal-binding</keyword>
<keyword evidence="5" id="KW-0560">Oxidoreductase</keyword>
<accession>A0A1F7IPS8</accession>